<evidence type="ECO:0000313" key="3">
    <source>
        <dbReference type="Proteomes" id="UP001143370"/>
    </source>
</evidence>
<dbReference type="Proteomes" id="UP001143370">
    <property type="component" value="Unassembled WGS sequence"/>
</dbReference>
<protein>
    <submittedName>
        <fullName evidence="2">Uncharacterized protein</fullName>
    </submittedName>
</protein>
<keyword evidence="1" id="KW-1133">Transmembrane helix</keyword>
<reference evidence="2" key="1">
    <citation type="journal article" date="2014" name="Int. J. Syst. Evol. Microbiol.">
        <title>Complete genome sequence of Corynebacterium casei LMG S-19264T (=DSM 44701T), isolated from a smear-ripened cheese.</title>
        <authorList>
            <consortium name="US DOE Joint Genome Institute (JGI-PGF)"/>
            <person name="Walter F."/>
            <person name="Albersmeier A."/>
            <person name="Kalinowski J."/>
            <person name="Ruckert C."/>
        </authorList>
    </citation>
    <scope>NUCLEOTIDE SEQUENCE</scope>
    <source>
        <strain evidence="2">VKM B-2484</strain>
    </source>
</reference>
<evidence type="ECO:0000256" key="1">
    <source>
        <dbReference type="SAM" id="Phobius"/>
    </source>
</evidence>
<dbReference type="RefSeq" id="WP_213376107.1">
    <property type="nucleotide sequence ID" value="NZ_BSFJ01000017.1"/>
</dbReference>
<keyword evidence="1" id="KW-0812">Transmembrane</keyword>
<sequence>MGRLVPYLLILTLVGLRVASGPTTLMAYVALGAYALTGRGAAIRAVALSWFLTMINPGLAAASGGLTRKSPRGPVCPEGGRLTLAEFAPPGQRLRNGRFNYFDAVLG</sequence>
<gene>
    <name evidence="2" type="ORF">GCM10017643_26330</name>
</gene>
<reference evidence="2" key="2">
    <citation type="submission" date="2023-01" db="EMBL/GenBank/DDBJ databases">
        <authorList>
            <person name="Sun Q."/>
            <person name="Evtushenko L."/>
        </authorList>
    </citation>
    <scope>NUCLEOTIDE SEQUENCE</scope>
    <source>
        <strain evidence="2">VKM B-2484</strain>
    </source>
</reference>
<keyword evidence="3" id="KW-1185">Reference proteome</keyword>
<name>A0A9W6J8W2_9HYPH</name>
<accession>A0A9W6J8W2</accession>
<evidence type="ECO:0000313" key="2">
    <source>
        <dbReference type="EMBL" id="GLK72517.1"/>
    </source>
</evidence>
<proteinExistence type="predicted"/>
<keyword evidence="1" id="KW-0472">Membrane</keyword>
<organism evidence="2 3">
    <name type="scientific">Ancylobacter dichloromethanicus</name>
    <dbReference type="NCBI Taxonomy" id="518825"/>
    <lineage>
        <taxon>Bacteria</taxon>
        <taxon>Pseudomonadati</taxon>
        <taxon>Pseudomonadota</taxon>
        <taxon>Alphaproteobacteria</taxon>
        <taxon>Hyphomicrobiales</taxon>
        <taxon>Xanthobacteraceae</taxon>
        <taxon>Ancylobacter</taxon>
    </lineage>
</organism>
<feature type="transmembrane region" description="Helical" evidence="1">
    <location>
        <begin position="42"/>
        <end position="62"/>
    </location>
</feature>
<comment type="caution">
    <text evidence="2">The sequence shown here is derived from an EMBL/GenBank/DDBJ whole genome shotgun (WGS) entry which is preliminary data.</text>
</comment>
<dbReference type="AlphaFoldDB" id="A0A9W6J8W2"/>
<dbReference type="EMBL" id="BSFJ01000017">
    <property type="protein sequence ID" value="GLK72517.1"/>
    <property type="molecule type" value="Genomic_DNA"/>
</dbReference>